<sequence length="320" mass="36460">MSLFRRIEILEPSSPSLFIRETSIFKLKPPTFHSFADEDLGLGFTLDLLNPHCCPPHFIDHRIPTTPFDFIDLIEKPQIPRQTFTDVKLRSLRDRVSALELGLKRAVKAKKVASKKVDTKYTWQTEIVSADKNGVDRKYKIEAEIKGGKICLEKNYKWTAEIKGKGKESPISRTYTFKASTKPTVDSGTKQVKKVAPTTRVVEIDQAQLDQGAIVLRQAFAKRAGAVKNGKGKKKELSPQDAALMIQMTFKAYLVRRSQALRALRELALAKAKLKEIRGLFNNFSYRRHIVRDAEEQQKFSERIIVLLLTVDAIEKYLRS</sequence>
<dbReference type="OrthoDB" id="747353at2759"/>
<evidence type="ECO:0000256" key="1">
    <source>
        <dbReference type="ARBA" id="ARBA00023186"/>
    </source>
</evidence>
<protein>
    <submittedName>
        <fullName evidence="2">Uncharacterized protein</fullName>
    </submittedName>
</protein>
<evidence type="ECO:0000313" key="2">
    <source>
        <dbReference type="EMBL" id="KAF6144499.1"/>
    </source>
</evidence>
<keyword evidence="1" id="KW-0143">Chaperone</keyword>
<dbReference type="InterPro" id="IPR040400">
    <property type="entry name" value="BAG5/6/7/8"/>
</dbReference>
<organism evidence="2 3">
    <name type="scientific">Kingdonia uniflora</name>
    <dbReference type="NCBI Taxonomy" id="39325"/>
    <lineage>
        <taxon>Eukaryota</taxon>
        <taxon>Viridiplantae</taxon>
        <taxon>Streptophyta</taxon>
        <taxon>Embryophyta</taxon>
        <taxon>Tracheophyta</taxon>
        <taxon>Spermatophyta</taxon>
        <taxon>Magnoliopsida</taxon>
        <taxon>Ranunculales</taxon>
        <taxon>Circaeasteraceae</taxon>
        <taxon>Kingdonia</taxon>
    </lineage>
</organism>
<dbReference type="Proteomes" id="UP000541444">
    <property type="component" value="Unassembled WGS sequence"/>
</dbReference>
<proteinExistence type="predicted"/>
<dbReference type="AlphaFoldDB" id="A0A7J7LPK1"/>
<name>A0A7J7LPK1_9MAGN</name>
<dbReference type="EMBL" id="JACGCM010002122">
    <property type="protein sequence ID" value="KAF6144499.1"/>
    <property type="molecule type" value="Genomic_DNA"/>
</dbReference>
<reference evidence="2 3" key="1">
    <citation type="journal article" date="2020" name="IScience">
        <title>Genome Sequencing of the Endangered Kingdonia uniflora (Circaeasteraceae, Ranunculales) Reveals Potential Mechanisms of Evolutionary Specialization.</title>
        <authorList>
            <person name="Sun Y."/>
            <person name="Deng T."/>
            <person name="Zhang A."/>
            <person name="Moore M.J."/>
            <person name="Landis J.B."/>
            <person name="Lin N."/>
            <person name="Zhang H."/>
            <person name="Zhang X."/>
            <person name="Huang J."/>
            <person name="Zhang X."/>
            <person name="Sun H."/>
            <person name="Wang H."/>
        </authorList>
    </citation>
    <scope>NUCLEOTIDE SEQUENCE [LARGE SCALE GENOMIC DNA]</scope>
    <source>
        <strain evidence="2">TB1705</strain>
        <tissue evidence="2">Leaf</tissue>
    </source>
</reference>
<comment type="caution">
    <text evidence="2">The sequence shown here is derived from an EMBL/GenBank/DDBJ whole genome shotgun (WGS) entry which is preliminary data.</text>
</comment>
<accession>A0A7J7LPK1</accession>
<dbReference type="PANTHER" id="PTHR33322">
    <property type="entry name" value="BAG DOMAIN CONTAINING PROTEIN, EXPRESSED"/>
    <property type="match status" value="1"/>
</dbReference>
<dbReference type="GO" id="GO:0006457">
    <property type="term" value="P:protein folding"/>
    <property type="evidence" value="ECO:0007669"/>
    <property type="project" value="TreeGrafter"/>
</dbReference>
<gene>
    <name evidence="2" type="ORF">GIB67_013143</name>
</gene>
<evidence type="ECO:0000313" key="3">
    <source>
        <dbReference type="Proteomes" id="UP000541444"/>
    </source>
</evidence>
<dbReference type="GO" id="GO:0009506">
    <property type="term" value="C:plasmodesma"/>
    <property type="evidence" value="ECO:0007669"/>
    <property type="project" value="TreeGrafter"/>
</dbReference>
<keyword evidence="3" id="KW-1185">Reference proteome</keyword>
<dbReference type="PANTHER" id="PTHR33322:SF3">
    <property type="entry name" value="BAG FAMILY MOLECULAR CHAPERONE REGULATOR 7"/>
    <property type="match status" value="1"/>
</dbReference>